<comment type="caution">
    <text evidence="1">The sequence shown here is derived from an EMBL/GenBank/DDBJ whole genome shotgun (WGS) entry which is preliminary data.</text>
</comment>
<name>A0A1Z9Z0S9_9GAMM</name>
<reference evidence="1 2" key="1">
    <citation type="submission" date="2017-05" db="EMBL/GenBank/DDBJ databases">
        <title>Acinetobacter populi ANC 5415 (= PBJ7), whole genome shotgun sequencing project.</title>
        <authorList>
            <person name="Nemec A."/>
            <person name="Radolfova-Krizova L."/>
        </authorList>
    </citation>
    <scope>NUCLEOTIDE SEQUENCE [LARGE SCALE GENOMIC DNA]</scope>
    <source>
        <strain evidence="1 2">PBJ7</strain>
    </source>
</reference>
<evidence type="ECO:0000313" key="1">
    <source>
        <dbReference type="EMBL" id="OUY08068.1"/>
    </source>
</evidence>
<proteinExistence type="predicted"/>
<dbReference type="EMBL" id="NEXX01000001">
    <property type="protein sequence ID" value="OUY08068.1"/>
    <property type="molecule type" value="Genomic_DNA"/>
</dbReference>
<evidence type="ECO:0000313" key="2">
    <source>
        <dbReference type="Proteomes" id="UP000196536"/>
    </source>
</evidence>
<protein>
    <submittedName>
        <fullName evidence="1">Uncharacterized protein</fullName>
    </submittedName>
</protein>
<dbReference type="AlphaFoldDB" id="A0A1Z9Z0S9"/>
<sequence length="245" mass="28159">MIASTALLAMNITTAKTVSNSLTLQQGLNCLDWTKKEQSFTNQLAMGERGNMAQYGMASINQQFKQQYSKQKSKVVNDPDDENFCDDCPETVVYLPKKKNNSINRIETLMQVSAIGMNTKIYRNGDLQTTKQMLEKNANIKFNAYTEQQYKKFRTLSNTQNLPEGTDLRAYSLKLYQQYPDLKVFKGYEYKNGKLYSPKNIFIVTKSYKSKTPYGMGSIAYLILYDNPMNSSQHIMECGYSDDYY</sequence>
<keyword evidence="2" id="KW-1185">Reference proteome</keyword>
<organism evidence="1 2">
    <name type="scientific">Acinetobacter populi</name>
    <dbReference type="NCBI Taxonomy" id="1582270"/>
    <lineage>
        <taxon>Bacteria</taxon>
        <taxon>Pseudomonadati</taxon>
        <taxon>Pseudomonadota</taxon>
        <taxon>Gammaproteobacteria</taxon>
        <taxon>Moraxellales</taxon>
        <taxon>Moraxellaceae</taxon>
        <taxon>Acinetobacter</taxon>
    </lineage>
</organism>
<dbReference type="Proteomes" id="UP000196536">
    <property type="component" value="Unassembled WGS sequence"/>
</dbReference>
<accession>A0A1Z9Z0S9</accession>
<gene>
    <name evidence="1" type="ORF">CAP51_00130</name>
</gene>